<feature type="signal peptide" evidence="2">
    <location>
        <begin position="1"/>
        <end position="21"/>
    </location>
</feature>
<organism evidence="3 4">
    <name type="scientific">Bacillus salitolerans</name>
    <dbReference type="NCBI Taxonomy" id="1437434"/>
    <lineage>
        <taxon>Bacteria</taxon>
        <taxon>Bacillati</taxon>
        <taxon>Bacillota</taxon>
        <taxon>Bacilli</taxon>
        <taxon>Bacillales</taxon>
        <taxon>Bacillaceae</taxon>
        <taxon>Bacillus</taxon>
    </lineage>
</organism>
<comment type="caution">
    <text evidence="3">The sequence shown here is derived from an EMBL/GenBank/DDBJ whole genome shotgun (WGS) entry which is preliminary data.</text>
</comment>
<reference evidence="4" key="1">
    <citation type="journal article" date="2019" name="Int. J. Syst. Evol. Microbiol.">
        <title>The Global Catalogue of Microorganisms (GCM) 10K type strain sequencing project: providing services to taxonomists for standard genome sequencing and annotation.</title>
        <authorList>
            <consortium name="The Broad Institute Genomics Platform"/>
            <consortium name="The Broad Institute Genome Sequencing Center for Infectious Disease"/>
            <person name="Wu L."/>
            <person name="Ma J."/>
        </authorList>
    </citation>
    <scope>NUCLEOTIDE SEQUENCE [LARGE SCALE GENOMIC DNA]</scope>
    <source>
        <strain evidence="4">CCUG 49339</strain>
    </source>
</reference>
<dbReference type="Proteomes" id="UP001597214">
    <property type="component" value="Unassembled WGS sequence"/>
</dbReference>
<keyword evidence="4" id="KW-1185">Reference proteome</keyword>
<dbReference type="InterPro" id="IPR025341">
    <property type="entry name" value="DUF4247"/>
</dbReference>
<feature type="chain" id="PRO_5046833466" evidence="2">
    <location>
        <begin position="22"/>
        <end position="213"/>
    </location>
</feature>
<evidence type="ECO:0000256" key="2">
    <source>
        <dbReference type="SAM" id="SignalP"/>
    </source>
</evidence>
<evidence type="ECO:0000256" key="1">
    <source>
        <dbReference type="SAM" id="MobiDB-lite"/>
    </source>
</evidence>
<evidence type="ECO:0000313" key="4">
    <source>
        <dbReference type="Proteomes" id="UP001597214"/>
    </source>
</evidence>
<accession>A0ABW4LPK8</accession>
<dbReference type="PROSITE" id="PS51257">
    <property type="entry name" value="PROKAR_LIPOPROTEIN"/>
    <property type="match status" value="1"/>
</dbReference>
<gene>
    <name evidence="3" type="ORF">ACFSCX_11110</name>
</gene>
<protein>
    <submittedName>
        <fullName evidence="3">DUF4247 domain-containing protein</fullName>
    </submittedName>
</protein>
<feature type="region of interest" description="Disordered" evidence="1">
    <location>
        <begin position="189"/>
        <end position="213"/>
    </location>
</feature>
<dbReference type="RefSeq" id="WP_377928299.1">
    <property type="nucleotide sequence ID" value="NZ_JBHUEM010000016.1"/>
</dbReference>
<sequence length="213" mass="23644">MKRLFMIVIVMTMLASCGVERGIPSTTLEEPSSGQSSAQDNRNVLYYAESNFPLIDVVKSSFNQQDMTRIFLAENKTIEDVANELLEHVKSKPIEVSQNTGEKQVLVYDNYFATLTKDPNNESNTFLEIATYGFVRDNYQPDFFDGLLVLWLLDEVLDVDDWGKKQKKRCTDSGENCYRTYGNIGGGFKGPVGQPSLRGGSSNVRGGGPGTGK</sequence>
<dbReference type="Pfam" id="PF14042">
    <property type="entry name" value="DUF4247"/>
    <property type="match status" value="1"/>
</dbReference>
<name>A0ABW4LPK8_9BACI</name>
<evidence type="ECO:0000313" key="3">
    <source>
        <dbReference type="EMBL" id="MFD1737100.1"/>
    </source>
</evidence>
<dbReference type="EMBL" id="JBHUEM010000016">
    <property type="protein sequence ID" value="MFD1737100.1"/>
    <property type="molecule type" value="Genomic_DNA"/>
</dbReference>
<keyword evidence="2" id="KW-0732">Signal</keyword>
<proteinExistence type="predicted"/>